<dbReference type="CDD" id="cd00093">
    <property type="entry name" value="HTH_XRE"/>
    <property type="match status" value="1"/>
</dbReference>
<dbReference type="SUPFAM" id="SSF47413">
    <property type="entry name" value="lambda repressor-like DNA-binding domains"/>
    <property type="match status" value="1"/>
</dbReference>
<dbReference type="NCBIfam" id="TIGR02607">
    <property type="entry name" value="antidote_HigA"/>
    <property type="match status" value="1"/>
</dbReference>
<evidence type="ECO:0000256" key="1">
    <source>
        <dbReference type="ARBA" id="ARBA00023125"/>
    </source>
</evidence>
<gene>
    <name evidence="3" type="ORF">S01H1_81491</name>
</gene>
<feature type="domain" description="HTH cro/C1-type" evidence="2">
    <location>
        <begin position="16"/>
        <end position="70"/>
    </location>
</feature>
<evidence type="ECO:0000313" key="3">
    <source>
        <dbReference type="EMBL" id="GAG43175.1"/>
    </source>
</evidence>
<organism evidence="3">
    <name type="scientific">marine sediment metagenome</name>
    <dbReference type="NCBI Taxonomy" id="412755"/>
    <lineage>
        <taxon>unclassified sequences</taxon>
        <taxon>metagenomes</taxon>
        <taxon>ecological metagenomes</taxon>
    </lineage>
</organism>
<dbReference type="Gene3D" id="1.10.260.40">
    <property type="entry name" value="lambda repressor-like DNA-binding domains"/>
    <property type="match status" value="1"/>
</dbReference>
<reference evidence="3" key="1">
    <citation type="journal article" date="2014" name="Front. Microbiol.">
        <title>High frequency of phylogenetically diverse reductive dehalogenase-homologous genes in deep subseafloor sedimentary metagenomes.</title>
        <authorList>
            <person name="Kawai M."/>
            <person name="Futagami T."/>
            <person name="Toyoda A."/>
            <person name="Takaki Y."/>
            <person name="Nishi S."/>
            <person name="Hori S."/>
            <person name="Arai W."/>
            <person name="Tsubouchi T."/>
            <person name="Morono Y."/>
            <person name="Uchiyama I."/>
            <person name="Ito T."/>
            <person name="Fujiyama A."/>
            <person name="Inagaki F."/>
            <person name="Takami H."/>
        </authorList>
    </citation>
    <scope>NUCLEOTIDE SEQUENCE</scope>
    <source>
        <strain evidence="3">Expedition CK06-06</strain>
    </source>
</reference>
<name>X0XJ23_9ZZZZ</name>
<evidence type="ECO:0000259" key="2">
    <source>
        <dbReference type="PROSITE" id="PS50943"/>
    </source>
</evidence>
<dbReference type="EMBL" id="BARS01055151">
    <property type="protein sequence ID" value="GAG43175.1"/>
    <property type="molecule type" value="Genomic_DNA"/>
</dbReference>
<dbReference type="SMART" id="SM00530">
    <property type="entry name" value="HTH_XRE"/>
    <property type="match status" value="1"/>
</dbReference>
<comment type="caution">
    <text evidence="3">The sequence shown here is derived from an EMBL/GenBank/DDBJ whole genome shotgun (WGS) entry which is preliminary data.</text>
</comment>
<dbReference type="Pfam" id="PF01381">
    <property type="entry name" value="HTH_3"/>
    <property type="match status" value="1"/>
</dbReference>
<dbReference type="InterPro" id="IPR013430">
    <property type="entry name" value="Toxin_antidote_HigA"/>
</dbReference>
<dbReference type="InterPro" id="IPR010982">
    <property type="entry name" value="Lambda_DNA-bd_dom_sf"/>
</dbReference>
<dbReference type="AlphaFoldDB" id="X0XJ23"/>
<dbReference type="PANTHER" id="PTHR36924">
    <property type="entry name" value="ANTITOXIN HIGA-1"/>
    <property type="match status" value="1"/>
</dbReference>
<dbReference type="PROSITE" id="PS50943">
    <property type="entry name" value="HTH_CROC1"/>
    <property type="match status" value="1"/>
</dbReference>
<keyword evidence="1" id="KW-0238">DNA-binding</keyword>
<protein>
    <recommendedName>
        <fullName evidence="2">HTH cro/C1-type domain-containing protein</fullName>
    </recommendedName>
</protein>
<proteinExistence type="predicted"/>
<sequence>MIITKRQPVSVGEMLIEEFMEPLAITQGQLAKAMGVSRRTINEICNNKRSVTVDTALMLAKVFGNTADFWLNVQRRNDLWAALHTPKRMARVERARPIQEVTA</sequence>
<dbReference type="PANTHER" id="PTHR36924:SF1">
    <property type="entry name" value="ANTITOXIN HIGA-1"/>
    <property type="match status" value="1"/>
</dbReference>
<accession>X0XJ23</accession>
<dbReference type="InterPro" id="IPR001387">
    <property type="entry name" value="Cro/C1-type_HTH"/>
</dbReference>
<dbReference type="GO" id="GO:0003677">
    <property type="term" value="F:DNA binding"/>
    <property type="evidence" value="ECO:0007669"/>
    <property type="project" value="UniProtKB-KW"/>
</dbReference>